<proteinExistence type="predicted"/>
<feature type="chain" id="PRO_5015106420" evidence="1">
    <location>
        <begin position="24"/>
        <end position="57"/>
    </location>
</feature>
<evidence type="ECO:0000313" key="2">
    <source>
        <dbReference type="EMBL" id="MBX72792.1"/>
    </source>
</evidence>
<dbReference type="AlphaFoldDB" id="A0A2P2R0K7"/>
<feature type="signal peptide" evidence="1">
    <location>
        <begin position="1"/>
        <end position="23"/>
    </location>
</feature>
<dbReference type="EMBL" id="GGEC01092308">
    <property type="protein sequence ID" value="MBX72792.1"/>
    <property type="molecule type" value="Transcribed_RNA"/>
</dbReference>
<keyword evidence="1" id="KW-0732">Signal</keyword>
<organism evidence="2">
    <name type="scientific">Rhizophora mucronata</name>
    <name type="common">Asiatic mangrove</name>
    <dbReference type="NCBI Taxonomy" id="61149"/>
    <lineage>
        <taxon>Eukaryota</taxon>
        <taxon>Viridiplantae</taxon>
        <taxon>Streptophyta</taxon>
        <taxon>Embryophyta</taxon>
        <taxon>Tracheophyta</taxon>
        <taxon>Spermatophyta</taxon>
        <taxon>Magnoliopsida</taxon>
        <taxon>eudicotyledons</taxon>
        <taxon>Gunneridae</taxon>
        <taxon>Pentapetalae</taxon>
        <taxon>rosids</taxon>
        <taxon>fabids</taxon>
        <taxon>Malpighiales</taxon>
        <taxon>Rhizophoraceae</taxon>
        <taxon>Rhizophora</taxon>
    </lineage>
</organism>
<name>A0A2P2R0K7_RHIMU</name>
<sequence length="57" mass="6550">MMTELTCVQLLSLWIEFIKSLLGSLLLEESSIEICEINRPRTYDVANVIDSRKAIFC</sequence>
<evidence type="ECO:0000256" key="1">
    <source>
        <dbReference type="SAM" id="SignalP"/>
    </source>
</evidence>
<reference evidence="2" key="1">
    <citation type="submission" date="2018-02" db="EMBL/GenBank/DDBJ databases">
        <title>Rhizophora mucronata_Transcriptome.</title>
        <authorList>
            <person name="Meera S.P."/>
            <person name="Sreeshan A."/>
            <person name="Augustine A."/>
        </authorList>
    </citation>
    <scope>NUCLEOTIDE SEQUENCE</scope>
    <source>
        <tissue evidence="2">Leaf</tissue>
    </source>
</reference>
<accession>A0A2P2R0K7</accession>
<protein>
    <submittedName>
        <fullName evidence="2">Uncharacterized protein</fullName>
    </submittedName>
</protein>